<name>A0A2N0DD61_RHISU</name>
<dbReference type="Proteomes" id="UP000232164">
    <property type="component" value="Unassembled WGS sequence"/>
</dbReference>
<accession>A0A2N0DD61</accession>
<comment type="caution">
    <text evidence="1">The sequence shown here is derived from an EMBL/GenBank/DDBJ whole genome shotgun (WGS) entry which is preliminary data.</text>
</comment>
<evidence type="ECO:0000313" key="2">
    <source>
        <dbReference type="Proteomes" id="UP000232164"/>
    </source>
</evidence>
<dbReference type="AlphaFoldDB" id="A0A2N0DD61"/>
<dbReference type="EMBL" id="PIQN01000005">
    <property type="protein sequence ID" value="PKA44040.1"/>
    <property type="molecule type" value="Genomic_DNA"/>
</dbReference>
<reference evidence="1 2" key="2">
    <citation type="submission" date="2017-12" db="EMBL/GenBank/DDBJ databases">
        <title>Genome sequence of Rhizobium sullae HCNT1 isolated from Sulla coronaria nodules and featuring peculiar denitrification phenotypes.</title>
        <authorList>
            <person name="De Diego-Diaz B."/>
            <person name="Treu L."/>
            <person name="Campanaro S."/>
            <person name="Da Silva Duarte V."/>
            <person name="Basaglia M."/>
            <person name="Favaro L."/>
            <person name="Casella S."/>
            <person name="Squartini A."/>
        </authorList>
    </citation>
    <scope>NUCLEOTIDE SEQUENCE [LARGE SCALE GENOMIC DNA]</scope>
    <source>
        <strain evidence="1 2">HCNT1</strain>
    </source>
</reference>
<sequence length="101" mass="11190">MVDASWIFKAIRSNDATGRAQIGAVIDGINALIGSENYSLLDKVFQAIPTRTAGRHVLLSLVRATAPIRTRLLGWQPFVLEVKKEFDERGLESDRLLKGLI</sequence>
<proteinExistence type="predicted"/>
<gene>
    <name evidence="1" type="ORF">CWR43_06965</name>
</gene>
<protein>
    <submittedName>
        <fullName evidence="1">Uncharacterized protein</fullName>
    </submittedName>
</protein>
<reference evidence="1 2" key="1">
    <citation type="submission" date="2017-11" db="EMBL/GenBank/DDBJ databases">
        <authorList>
            <person name="Han C.G."/>
        </authorList>
    </citation>
    <scope>NUCLEOTIDE SEQUENCE [LARGE SCALE GENOMIC DNA]</scope>
    <source>
        <strain evidence="1 2">HCNT1</strain>
    </source>
</reference>
<evidence type="ECO:0000313" key="1">
    <source>
        <dbReference type="EMBL" id="PKA44040.1"/>
    </source>
</evidence>
<organism evidence="1 2">
    <name type="scientific">Rhizobium sullae</name>
    <name type="common">Rhizobium hedysari</name>
    <dbReference type="NCBI Taxonomy" id="50338"/>
    <lineage>
        <taxon>Bacteria</taxon>
        <taxon>Pseudomonadati</taxon>
        <taxon>Pseudomonadota</taxon>
        <taxon>Alphaproteobacteria</taxon>
        <taxon>Hyphomicrobiales</taxon>
        <taxon>Rhizobiaceae</taxon>
        <taxon>Rhizobium/Agrobacterium group</taxon>
        <taxon>Rhizobium</taxon>
    </lineage>
</organism>